<dbReference type="CDD" id="cd17320">
    <property type="entry name" value="MFS_MdfA_MDR_like"/>
    <property type="match status" value="1"/>
</dbReference>
<feature type="transmembrane region" description="Helical" evidence="8">
    <location>
        <begin position="56"/>
        <end position="73"/>
    </location>
</feature>
<dbReference type="PROSITE" id="PS50850">
    <property type="entry name" value="MFS"/>
    <property type="match status" value="1"/>
</dbReference>
<dbReference type="Gene3D" id="1.20.1720.10">
    <property type="entry name" value="Multidrug resistance protein D"/>
    <property type="match status" value="1"/>
</dbReference>
<feature type="transmembrane region" description="Helical" evidence="8">
    <location>
        <begin position="348"/>
        <end position="371"/>
    </location>
</feature>
<keyword evidence="6 8" id="KW-1133">Transmembrane helix</keyword>
<feature type="transmembrane region" description="Helical" evidence="8">
    <location>
        <begin position="110"/>
        <end position="131"/>
    </location>
</feature>
<evidence type="ECO:0000256" key="3">
    <source>
        <dbReference type="ARBA" id="ARBA00022448"/>
    </source>
</evidence>
<dbReference type="Proteomes" id="UP001596303">
    <property type="component" value="Unassembled WGS sequence"/>
</dbReference>
<sequence>MSATPQSSASPNISTPEFVAMTACLMALNALAIDVMLPAMSEIGRALNVSNPNDAQFIVVVYMFGFGFSQLVWGPVTDRFGRKRVLTGVLIAYVLFSLGCTLAQDFTSLLIWRFCLGIASGGTRVIATSVVRDLYVGRGMARIMSLVMTVFMVVPILAPMLGQQILYVFHVWQSTFGLLAAGGFAMLIWSFFRLPETRPPEDCTPIDPASVLKAYKTVFETREALGYVLGSGIIFGALFAFVSSSEQIFNDVFKRPDIFVYCFAIPAAALSIANFTNSRIVEKLGQRRISHAAVIGFSFFSLVLLTVVHFFGPNLVVFMALFALIFMNFGFIGPNFNSMAMEPLGRIAGVASGLLGFATTTMAAAIGGFIAHQFNGTLTPVVTGYVGLGLLTLIIVLFTEKGKLFSAGEDAPDKA</sequence>
<dbReference type="PANTHER" id="PTHR43124">
    <property type="entry name" value="PURINE EFFLUX PUMP PBUE"/>
    <property type="match status" value="1"/>
</dbReference>
<evidence type="ECO:0000256" key="7">
    <source>
        <dbReference type="ARBA" id="ARBA00023136"/>
    </source>
</evidence>
<keyword evidence="5 8" id="KW-0812">Transmembrane</keyword>
<dbReference type="InterPro" id="IPR011701">
    <property type="entry name" value="MFS"/>
</dbReference>
<proteinExistence type="inferred from homology"/>
<dbReference type="Pfam" id="PF07690">
    <property type="entry name" value="MFS_1"/>
    <property type="match status" value="1"/>
</dbReference>
<dbReference type="RefSeq" id="WP_377379750.1">
    <property type="nucleotide sequence ID" value="NZ_JBHSSW010000017.1"/>
</dbReference>
<comment type="caution">
    <text evidence="8">Lacks conserved residue(s) required for the propagation of feature annotation.</text>
</comment>
<comment type="caution">
    <text evidence="10">The sequence shown here is derived from an EMBL/GenBank/DDBJ whole genome shotgun (WGS) entry which is preliminary data.</text>
</comment>
<dbReference type="InterPro" id="IPR004812">
    <property type="entry name" value="Efflux_drug-R_Bcr/CmlA"/>
</dbReference>
<accession>A0ABW1SCM7</accession>
<dbReference type="InterPro" id="IPR050189">
    <property type="entry name" value="MFS_Efflux_Transporters"/>
</dbReference>
<feature type="transmembrane region" description="Helical" evidence="8">
    <location>
        <begin position="289"/>
        <end position="311"/>
    </location>
</feature>
<protein>
    <recommendedName>
        <fullName evidence="8">Bcr/CflA family efflux transporter</fullName>
    </recommendedName>
</protein>
<feature type="domain" description="Major facilitator superfamily (MFS) profile" evidence="9">
    <location>
        <begin position="18"/>
        <end position="404"/>
    </location>
</feature>
<keyword evidence="7 8" id="KW-0472">Membrane</keyword>
<evidence type="ECO:0000313" key="10">
    <source>
        <dbReference type="EMBL" id="MFC6199027.1"/>
    </source>
</evidence>
<evidence type="ECO:0000256" key="6">
    <source>
        <dbReference type="ARBA" id="ARBA00022989"/>
    </source>
</evidence>
<feature type="transmembrane region" description="Helical" evidence="8">
    <location>
        <begin position="317"/>
        <end position="336"/>
    </location>
</feature>
<comment type="subcellular location">
    <subcellularLocation>
        <location evidence="8">Cell inner membrane</location>
        <topology evidence="8">Multi-pass membrane protein</topology>
    </subcellularLocation>
    <subcellularLocation>
        <location evidence="1">Cell membrane</location>
        <topology evidence="1">Multi-pass membrane protein</topology>
    </subcellularLocation>
</comment>
<dbReference type="PANTHER" id="PTHR43124:SF3">
    <property type="entry name" value="CHLORAMPHENICOL EFFLUX PUMP RV0191"/>
    <property type="match status" value="1"/>
</dbReference>
<feature type="transmembrane region" description="Helical" evidence="8">
    <location>
        <begin position="167"/>
        <end position="192"/>
    </location>
</feature>
<comment type="similarity">
    <text evidence="2 8">Belongs to the major facilitator superfamily. Bcr/CmlA family.</text>
</comment>
<dbReference type="EMBL" id="JBHSSW010000017">
    <property type="protein sequence ID" value="MFC6199027.1"/>
    <property type="molecule type" value="Genomic_DNA"/>
</dbReference>
<evidence type="ECO:0000313" key="11">
    <source>
        <dbReference type="Proteomes" id="UP001596303"/>
    </source>
</evidence>
<keyword evidence="8" id="KW-0997">Cell inner membrane</keyword>
<feature type="transmembrane region" description="Helical" evidence="8">
    <location>
        <begin position="143"/>
        <end position="161"/>
    </location>
</feature>
<gene>
    <name evidence="10" type="ORF">ACFQDM_13110</name>
</gene>
<feature type="transmembrane region" description="Helical" evidence="8">
    <location>
        <begin position="224"/>
        <end position="243"/>
    </location>
</feature>
<evidence type="ECO:0000256" key="2">
    <source>
        <dbReference type="ARBA" id="ARBA00006236"/>
    </source>
</evidence>
<evidence type="ECO:0000256" key="1">
    <source>
        <dbReference type="ARBA" id="ARBA00004651"/>
    </source>
</evidence>
<feature type="transmembrane region" description="Helical" evidence="8">
    <location>
        <begin position="85"/>
        <end position="104"/>
    </location>
</feature>
<name>A0ABW1SCM7_9PROT</name>
<keyword evidence="3 8" id="KW-0813">Transport</keyword>
<reference evidence="11" key="1">
    <citation type="journal article" date="2019" name="Int. J. Syst. Evol. Microbiol.">
        <title>The Global Catalogue of Microorganisms (GCM) 10K type strain sequencing project: providing services to taxonomists for standard genome sequencing and annotation.</title>
        <authorList>
            <consortium name="The Broad Institute Genomics Platform"/>
            <consortium name="The Broad Institute Genome Sequencing Center for Infectious Disease"/>
            <person name="Wu L."/>
            <person name="Ma J."/>
        </authorList>
    </citation>
    <scope>NUCLEOTIDE SEQUENCE [LARGE SCALE GENOMIC DNA]</scope>
    <source>
        <strain evidence="11">CGMCC-1.15741</strain>
    </source>
</reference>
<dbReference type="SUPFAM" id="SSF103473">
    <property type="entry name" value="MFS general substrate transporter"/>
    <property type="match status" value="1"/>
</dbReference>
<keyword evidence="11" id="KW-1185">Reference proteome</keyword>
<evidence type="ECO:0000256" key="8">
    <source>
        <dbReference type="RuleBase" id="RU365088"/>
    </source>
</evidence>
<dbReference type="InterPro" id="IPR036259">
    <property type="entry name" value="MFS_trans_sf"/>
</dbReference>
<evidence type="ECO:0000256" key="4">
    <source>
        <dbReference type="ARBA" id="ARBA00022475"/>
    </source>
</evidence>
<organism evidence="10 11">
    <name type="scientific">Ponticaulis profundi</name>
    <dbReference type="NCBI Taxonomy" id="2665222"/>
    <lineage>
        <taxon>Bacteria</taxon>
        <taxon>Pseudomonadati</taxon>
        <taxon>Pseudomonadota</taxon>
        <taxon>Alphaproteobacteria</taxon>
        <taxon>Hyphomonadales</taxon>
        <taxon>Hyphomonadaceae</taxon>
        <taxon>Ponticaulis</taxon>
    </lineage>
</organism>
<evidence type="ECO:0000259" key="9">
    <source>
        <dbReference type="PROSITE" id="PS50850"/>
    </source>
</evidence>
<feature type="transmembrane region" description="Helical" evidence="8">
    <location>
        <begin position="258"/>
        <end position="277"/>
    </location>
</feature>
<feature type="transmembrane region" description="Helical" evidence="8">
    <location>
        <begin position="377"/>
        <end position="398"/>
    </location>
</feature>
<keyword evidence="4" id="KW-1003">Cell membrane</keyword>
<dbReference type="InterPro" id="IPR020846">
    <property type="entry name" value="MFS_dom"/>
</dbReference>
<dbReference type="NCBIfam" id="TIGR00710">
    <property type="entry name" value="efflux_Bcr_CflA"/>
    <property type="match status" value="1"/>
</dbReference>
<evidence type="ECO:0000256" key="5">
    <source>
        <dbReference type="ARBA" id="ARBA00022692"/>
    </source>
</evidence>